<dbReference type="PANTHER" id="PTHR37422:SF13">
    <property type="entry name" value="LIPOPOLYSACCHARIDE BIOSYNTHESIS PROTEIN PA4999-RELATED"/>
    <property type="match status" value="1"/>
</dbReference>
<feature type="transmembrane region" description="Helical" evidence="5">
    <location>
        <begin position="267"/>
        <end position="287"/>
    </location>
</feature>
<sequence>MIKTLPNMTFAFLFFLCLLIFKPAPGVILGQWTVNVIALAVLALLGVYLCFIYFKHRGPITSYGITFSDWSDHPIPIYLLVSSFSLILSTLYGMRVSPTLTSLQDLIELHRYFFYFFFFILALNIRITDLKKLLLPVGMIILIVELFGVIQFFNLFNVNNHIGLFYTISERHYHMIIRQQRIPSFFLNPNMYGSFLVIVVGLLLAYITFTKSFKKRILLPLLMLTFMSVFFTTSRTAVITVAGLIVYWTLFSLMFNRGHWKRTIQLGLATFFLYGALAVVLIPQITYLDYAADQIFENIGNPYGKGDDEIGPPKIKFKESIGTIRTSVDSVNSFNNRYEYWRMNLEKFKEQPLFGHGPMKSGEFVAFADNSYLFILARYGIVGLLIFLAFYLYIYMRTTVVIKRKEGSDSKQILALAINLILVGYVVMGMVAEVWFNLQSMTILFMMMGLLYNEHLK</sequence>
<gene>
    <name evidence="7" type="ORF">ACFFH4_09365</name>
</gene>
<dbReference type="EMBL" id="JBHLTR010000013">
    <property type="protein sequence ID" value="MFC0559254.1"/>
    <property type="molecule type" value="Genomic_DNA"/>
</dbReference>
<name>A0ABV6NF05_9BACI</name>
<accession>A0ABV6NF05</accession>
<dbReference type="PANTHER" id="PTHR37422">
    <property type="entry name" value="TEICHURONIC ACID BIOSYNTHESIS PROTEIN TUAE"/>
    <property type="match status" value="1"/>
</dbReference>
<dbReference type="Pfam" id="PF04932">
    <property type="entry name" value="Wzy_C"/>
    <property type="match status" value="1"/>
</dbReference>
<evidence type="ECO:0000313" key="7">
    <source>
        <dbReference type="EMBL" id="MFC0559254.1"/>
    </source>
</evidence>
<keyword evidence="4 5" id="KW-0472">Membrane</keyword>
<keyword evidence="7" id="KW-0436">Ligase</keyword>
<feature type="transmembrane region" description="Helical" evidence="5">
    <location>
        <begin position="191"/>
        <end position="209"/>
    </location>
</feature>
<evidence type="ECO:0000313" key="8">
    <source>
        <dbReference type="Proteomes" id="UP001589833"/>
    </source>
</evidence>
<evidence type="ECO:0000259" key="6">
    <source>
        <dbReference type="Pfam" id="PF04932"/>
    </source>
</evidence>
<dbReference type="GO" id="GO:0016874">
    <property type="term" value="F:ligase activity"/>
    <property type="evidence" value="ECO:0007669"/>
    <property type="project" value="UniProtKB-KW"/>
</dbReference>
<dbReference type="InterPro" id="IPR007016">
    <property type="entry name" value="O-antigen_ligase-rel_domated"/>
</dbReference>
<feature type="transmembrane region" description="Helical" evidence="5">
    <location>
        <begin position="75"/>
        <end position="94"/>
    </location>
</feature>
<dbReference type="InterPro" id="IPR051533">
    <property type="entry name" value="WaaL-like"/>
</dbReference>
<comment type="subcellular location">
    <subcellularLocation>
        <location evidence="1">Membrane</location>
        <topology evidence="1">Multi-pass membrane protein</topology>
    </subcellularLocation>
</comment>
<evidence type="ECO:0000256" key="2">
    <source>
        <dbReference type="ARBA" id="ARBA00022692"/>
    </source>
</evidence>
<feature type="transmembrane region" description="Helical" evidence="5">
    <location>
        <begin position="36"/>
        <end position="54"/>
    </location>
</feature>
<evidence type="ECO:0000256" key="1">
    <source>
        <dbReference type="ARBA" id="ARBA00004141"/>
    </source>
</evidence>
<keyword evidence="3 5" id="KW-1133">Transmembrane helix</keyword>
<evidence type="ECO:0000256" key="5">
    <source>
        <dbReference type="SAM" id="Phobius"/>
    </source>
</evidence>
<feature type="transmembrane region" description="Helical" evidence="5">
    <location>
        <begin position="134"/>
        <end position="156"/>
    </location>
</feature>
<feature type="domain" description="O-antigen ligase-related" evidence="6">
    <location>
        <begin position="221"/>
        <end position="388"/>
    </location>
</feature>
<feature type="transmembrane region" description="Helical" evidence="5">
    <location>
        <begin position="216"/>
        <end position="231"/>
    </location>
</feature>
<feature type="transmembrane region" description="Helical" evidence="5">
    <location>
        <begin position="413"/>
        <end position="428"/>
    </location>
</feature>
<feature type="transmembrane region" description="Helical" evidence="5">
    <location>
        <begin position="372"/>
        <end position="393"/>
    </location>
</feature>
<feature type="transmembrane region" description="Helical" evidence="5">
    <location>
        <begin position="109"/>
        <end position="127"/>
    </location>
</feature>
<dbReference type="Proteomes" id="UP001589833">
    <property type="component" value="Unassembled WGS sequence"/>
</dbReference>
<comment type="caution">
    <text evidence="7">The sequence shown here is derived from an EMBL/GenBank/DDBJ whole genome shotgun (WGS) entry which is preliminary data.</text>
</comment>
<reference evidence="7 8" key="1">
    <citation type="submission" date="2024-09" db="EMBL/GenBank/DDBJ databases">
        <authorList>
            <person name="Sun Q."/>
            <person name="Mori K."/>
        </authorList>
    </citation>
    <scope>NUCLEOTIDE SEQUENCE [LARGE SCALE GENOMIC DNA]</scope>
    <source>
        <strain evidence="7 8">NCAIM B.02301</strain>
    </source>
</reference>
<keyword evidence="8" id="KW-1185">Reference proteome</keyword>
<proteinExistence type="predicted"/>
<keyword evidence="2 5" id="KW-0812">Transmembrane</keyword>
<evidence type="ECO:0000256" key="4">
    <source>
        <dbReference type="ARBA" id="ARBA00023136"/>
    </source>
</evidence>
<dbReference type="RefSeq" id="WP_273841994.1">
    <property type="nucleotide sequence ID" value="NZ_JAQQWT010000004.1"/>
</dbReference>
<feature type="transmembrane region" description="Helical" evidence="5">
    <location>
        <begin position="237"/>
        <end position="255"/>
    </location>
</feature>
<organism evidence="7 8">
    <name type="scientific">Halalkalibacter alkalisediminis</name>
    <dbReference type="NCBI Taxonomy" id="935616"/>
    <lineage>
        <taxon>Bacteria</taxon>
        <taxon>Bacillati</taxon>
        <taxon>Bacillota</taxon>
        <taxon>Bacilli</taxon>
        <taxon>Bacillales</taxon>
        <taxon>Bacillaceae</taxon>
        <taxon>Halalkalibacter</taxon>
    </lineage>
</organism>
<protein>
    <submittedName>
        <fullName evidence="7">O-antigen ligase family protein</fullName>
    </submittedName>
</protein>
<evidence type="ECO:0000256" key="3">
    <source>
        <dbReference type="ARBA" id="ARBA00022989"/>
    </source>
</evidence>